<evidence type="ECO:0000313" key="4">
    <source>
        <dbReference type="EMBL" id="MCZ7407089.1"/>
    </source>
</evidence>
<dbReference type="GeneID" id="93385399"/>
<evidence type="ECO:0000259" key="2">
    <source>
        <dbReference type="PROSITE" id="PS50943"/>
    </source>
</evidence>
<dbReference type="InterPro" id="IPR010982">
    <property type="entry name" value="Lambda_DNA-bd_dom_sf"/>
</dbReference>
<evidence type="ECO:0000313" key="3">
    <source>
        <dbReference type="EMBL" id="AIZ36809.1"/>
    </source>
</evidence>
<name>A0A0B4S2R8_9FIRM</name>
<keyword evidence="1" id="KW-0238">DNA-binding</keyword>
<dbReference type="KEGG" id="pmic:NW74_05395"/>
<dbReference type="CDD" id="cd02209">
    <property type="entry name" value="cupin_XRE_C"/>
    <property type="match status" value="1"/>
</dbReference>
<dbReference type="InterPro" id="IPR014710">
    <property type="entry name" value="RmlC-like_jellyroll"/>
</dbReference>
<gene>
    <name evidence="5" type="ORF">NM222_02540</name>
    <name evidence="4" type="ORF">NND69_01715</name>
    <name evidence="3" type="ORF">NW74_05395</name>
</gene>
<dbReference type="PROSITE" id="PS50943">
    <property type="entry name" value="HTH_CROC1"/>
    <property type="match status" value="1"/>
</dbReference>
<dbReference type="PANTHER" id="PTHR46797">
    <property type="entry name" value="HTH-TYPE TRANSCRIPTIONAL REGULATOR"/>
    <property type="match status" value="1"/>
</dbReference>
<dbReference type="RefSeq" id="WP_004833108.1">
    <property type="nucleotide sequence ID" value="NZ_CABKNC010000002.1"/>
</dbReference>
<dbReference type="AlphaFoldDB" id="A0A0B4S2R8"/>
<sequence length="180" mass="20634">MDIGEKIKNLRTILGLTQEELAERAELTKGFISQLERGLTSPSISSLEDVLEALGTNISDFFKEEKEEKFVFQKFDAYETIFENGNSKLEWIVPNAQKNSMEPIIITLNEQKSFSRTYEPFEGEEFGYVLKGKVELHLGTKVFVLKEGECFYTSGQFERSIINLSKKESKVLWITNPPSF</sequence>
<dbReference type="GO" id="GO:0003677">
    <property type="term" value="F:DNA binding"/>
    <property type="evidence" value="ECO:0007669"/>
    <property type="project" value="UniProtKB-KW"/>
</dbReference>
<accession>A0A0B4S2R8</accession>
<dbReference type="OrthoDB" id="9814553at2"/>
<dbReference type="Proteomes" id="UP001210690">
    <property type="component" value="Chromosome"/>
</dbReference>
<dbReference type="InterPro" id="IPR001387">
    <property type="entry name" value="Cro/C1-type_HTH"/>
</dbReference>
<feature type="domain" description="HTH cro/C1-type" evidence="2">
    <location>
        <begin position="7"/>
        <end position="61"/>
    </location>
</feature>
<dbReference type="SMART" id="SM00530">
    <property type="entry name" value="HTH_XRE"/>
    <property type="match status" value="1"/>
</dbReference>
<evidence type="ECO:0000313" key="6">
    <source>
        <dbReference type="Proteomes" id="UP000031386"/>
    </source>
</evidence>
<dbReference type="InterPro" id="IPR011051">
    <property type="entry name" value="RmlC_Cupin_sf"/>
</dbReference>
<dbReference type="Pfam" id="PF07883">
    <property type="entry name" value="Cupin_2"/>
    <property type="match status" value="1"/>
</dbReference>
<protein>
    <submittedName>
        <fullName evidence="3">Cro/Cl family transcriptional regulator</fullName>
    </submittedName>
    <submittedName>
        <fullName evidence="4">XRE family transcriptional regulator</fullName>
    </submittedName>
</protein>
<dbReference type="Pfam" id="PF01381">
    <property type="entry name" value="HTH_3"/>
    <property type="match status" value="1"/>
</dbReference>
<dbReference type="SUPFAM" id="SSF51182">
    <property type="entry name" value="RmlC-like cupins"/>
    <property type="match status" value="1"/>
</dbReference>
<dbReference type="GO" id="GO:0005829">
    <property type="term" value="C:cytosol"/>
    <property type="evidence" value="ECO:0007669"/>
    <property type="project" value="TreeGrafter"/>
</dbReference>
<dbReference type="Gene3D" id="2.60.120.10">
    <property type="entry name" value="Jelly Rolls"/>
    <property type="match status" value="1"/>
</dbReference>
<reference evidence="3 6" key="1">
    <citation type="submission" date="2014-10" db="EMBL/GenBank/DDBJ databases">
        <title>Complete genome sequence of Parvimonas micra KCOM 1535 (= ChDC B708).</title>
        <authorList>
            <person name="Kook J.-K."/>
            <person name="Park S.-N."/>
            <person name="Lim Y.K."/>
            <person name="Roh H."/>
        </authorList>
    </citation>
    <scope>NUCLEOTIDE SEQUENCE [LARGE SCALE GENOMIC DNA]</scope>
    <source>
        <strain evidence="3">KCOM 1535</strain>
        <strain evidence="6">KCOM 1535 / ChDC B708</strain>
    </source>
</reference>
<dbReference type="PANTHER" id="PTHR46797:SF2">
    <property type="entry name" value="TRANSCRIPTIONAL REGULATOR"/>
    <property type="match status" value="1"/>
</dbReference>
<dbReference type="Gene3D" id="1.10.260.40">
    <property type="entry name" value="lambda repressor-like DNA-binding domains"/>
    <property type="match status" value="1"/>
</dbReference>
<dbReference type="EMBL" id="JANDZV010000001">
    <property type="protein sequence ID" value="MCZ7407089.1"/>
    <property type="molecule type" value="Genomic_DNA"/>
</dbReference>
<dbReference type="SUPFAM" id="SSF47413">
    <property type="entry name" value="lambda repressor-like DNA-binding domains"/>
    <property type="match status" value="1"/>
</dbReference>
<dbReference type="STRING" id="33033.NW74_05395"/>
<organism evidence="3 6">
    <name type="scientific">Parvimonas micra</name>
    <dbReference type="NCBI Taxonomy" id="33033"/>
    <lineage>
        <taxon>Bacteria</taxon>
        <taxon>Bacillati</taxon>
        <taxon>Bacillota</taxon>
        <taxon>Tissierellia</taxon>
        <taxon>Tissierellales</taxon>
        <taxon>Peptoniphilaceae</taxon>
        <taxon>Parvimonas</taxon>
    </lineage>
</organism>
<proteinExistence type="predicted"/>
<dbReference type="EMBL" id="CP101412">
    <property type="protein sequence ID" value="WBB31372.1"/>
    <property type="molecule type" value="Genomic_DNA"/>
</dbReference>
<dbReference type="CDD" id="cd00093">
    <property type="entry name" value="HTH_XRE"/>
    <property type="match status" value="1"/>
</dbReference>
<keyword evidence="6" id="KW-1185">Reference proteome</keyword>
<evidence type="ECO:0000256" key="1">
    <source>
        <dbReference type="ARBA" id="ARBA00023125"/>
    </source>
</evidence>
<dbReference type="Proteomes" id="UP000031386">
    <property type="component" value="Chromosome"/>
</dbReference>
<dbReference type="GO" id="GO:0003700">
    <property type="term" value="F:DNA-binding transcription factor activity"/>
    <property type="evidence" value="ECO:0007669"/>
    <property type="project" value="TreeGrafter"/>
</dbReference>
<dbReference type="InterPro" id="IPR050807">
    <property type="entry name" value="TransReg_Diox_bact_type"/>
</dbReference>
<dbReference type="InterPro" id="IPR013096">
    <property type="entry name" value="Cupin_2"/>
</dbReference>
<reference evidence="4" key="2">
    <citation type="submission" date="2022-07" db="EMBL/GenBank/DDBJ databases">
        <title>Parvimonas micra travels from the subgingival sulcus of the human oral cavity to the colorectal adenocarcinoma.</title>
        <authorList>
            <person name="Conde-Perez K."/>
            <person name="Buetas E."/>
            <person name="Aja-Macaya P."/>
            <person name="Martin-De Arribas E."/>
            <person name="Iglesias-Corras I."/>
            <person name="Trigo-Tasende N."/>
            <person name="Nasser-Ali M."/>
            <person name="Estevez L.S."/>
            <person name="Rumbo-Feal S."/>
            <person name="Otero-Alen B."/>
            <person name="Noguera J.F."/>
            <person name="Concha A."/>
            <person name="Pardinas-Lopez S."/>
            <person name="Carda-Dieguez M."/>
            <person name="Gomez-Randulfe I."/>
            <person name="Martinez-Lago N."/>
            <person name="Ladra S."/>
            <person name="Aparicio L.A."/>
            <person name="Bou G."/>
            <person name="Mira A."/>
            <person name="Vallejo J.A."/>
            <person name="Poza M."/>
        </authorList>
    </citation>
    <scope>NUCLEOTIDE SEQUENCE</scope>
    <source>
        <strain evidence="5">PM102KC-G-1</strain>
        <strain evidence="4">PM79KC-AC-4</strain>
    </source>
</reference>
<dbReference type="Proteomes" id="UP001141458">
    <property type="component" value="Unassembled WGS sequence"/>
</dbReference>
<evidence type="ECO:0000313" key="5">
    <source>
        <dbReference type="EMBL" id="WBB31372.1"/>
    </source>
</evidence>
<dbReference type="EMBL" id="CP009761">
    <property type="protein sequence ID" value="AIZ36809.1"/>
    <property type="molecule type" value="Genomic_DNA"/>
</dbReference>